<evidence type="ECO:0000313" key="4">
    <source>
        <dbReference type="Proteomes" id="UP001341297"/>
    </source>
</evidence>
<dbReference type="Proteomes" id="UP001341297">
    <property type="component" value="Unassembled WGS sequence"/>
</dbReference>
<keyword evidence="4" id="KW-1185">Reference proteome</keyword>
<comment type="caution">
    <text evidence="1">The sequence shown here is derived from an EMBL/GenBank/DDBJ whole genome shotgun (WGS) entry which is preliminary data.</text>
</comment>
<evidence type="ECO:0000313" key="2">
    <source>
        <dbReference type="EMBL" id="MEC0488021.1"/>
    </source>
</evidence>
<name>A0A0T6BL04_9BACI</name>
<dbReference type="Proteomes" id="UP000036168">
    <property type="component" value="Unassembled WGS sequence"/>
</dbReference>
<reference evidence="2 4" key="3">
    <citation type="submission" date="2023-03" db="EMBL/GenBank/DDBJ databases">
        <title>Agriculturally important microbes genome sequencing.</title>
        <authorList>
            <person name="Dunlap C."/>
        </authorList>
    </citation>
    <scope>NUCLEOTIDE SEQUENCE [LARGE SCALE GENOMIC DNA]</scope>
    <source>
        <strain evidence="2 4">CBP-3203</strain>
    </source>
</reference>
<reference evidence="1" key="2">
    <citation type="submission" date="2015-10" db="EMBL/GenBank/DDBJ databases">
        <authorList>
            <person name="Gilbert D.G."/>
        </authorList>
    </citation>
    <scope>NUCLEOTIDE SEQUENCE</scope>
    <source>
        <strain evidence="1">GO-13</strain>
    </source>
</reference>
<dbReference type="RefSeq" id="WP_048356551.1">
    <property type="nucleotide sequence ID" value="NZ_JARRTL010000060.1"/>
</dbReference>
<proteinExistence type="predicted"/>
<gene>
    <name evidence="1" type="ORF">AB447_223785</name>
    <name evidence="2" type="ORF">P8828_25085</name>
</gene>
<evidence type="ECO:0000313" key="1">
    <source>
        <dbReference type="EMBL" id="KRT91127.1"/>
    </source>
</evidence>
<dbReference type="STRING" id="1664069.BGLY_4016"/>
<organism evidence="1 3">
    <name type="scientific">Bacillus glycinifermentans</name>
    <dbReference type="NCBI Taxonomy" id="1664069"/>
    <lineage>
        <taxon>Bacteria</taxon>
        <taxon>Bacillati</taxon>
        <taxon>Bacillota</taxon>
        <taxon>Bacilli</taxon>
        <taxon>Bacillales</taxon>
        <taxon>Bacillaceae</taxon>
        <taxon>Bacillus</taxon>
    </lineage>
</organism>
<evidence type="ECO:0000313" key="3">
    <source>
        <dbReference type="Proteomes" id="UP000036168"/>
    </source>
</evidence>
<sequence length="76" mass="8411">MFLVGHVWLHNQIHVVISESVHTHNQALYRLMQQGGSIIQNECKNNALGSVIVNGKKSVWPLTKSEGRVIGGKQHG</sequence>
<reference evidence="1 3" key="1">
    <citation type="journal article" date="2015" name="Int. J. Syst. Evol. Microbiol.">
        <title>Bacillus glycinifermentans sp. nov., isolated from fermented soybean paste.</title>
        <authorList>
            <person name="Kim S.J."/>
            <person name="Dunlap C.A."/>
            <person name="Kwon S.W."/>
            <person name="Rooney A.P."/>
        </authorList>
    </citation>
    <scope>NUCLEOTIDE SEQUENCE [LARGE SCALE GENOMIC DNA]</scope>
    <source>
        <strain evidence="1 3">GO-13</strain>
    </source>
</reference>
<dbReference type="EMBL" id="LECW02000039">
    <property type="protein sequence ID" value="KRT91127.1"/>
    <property type="molecule type" value="Genomic_DNA"/>
</dbReference>
<dbReference type="OrthoDB" id="2932149at2"/>
<dbReference type="AlphaFoldDB" id="A0A0T6BL04"/>
<protein>
    <submittedName>
        <fullName evidence="1">Uncharacterized protein</fullName>
    </submittedName>
</protein>
<accession>A0A0T6BL04</accession>
<dbReference type="EMBL" id="JARRTL010000060">
    <property type="protein sequence ID" value="MEC0488021.1"/>
    <property type="molecule type" value="Genomic_DNA"/>
</dbReference>